<protein>
    <submittedName>
        <fullName evidence="1">Uncharacterized protein</fullName>
    </submittedName>
</protein>
<organism evidence="1">
    <name type="scientific">Picea glauca</name>
    <name type="common">White spruce</name>
    <name type="synonym">Pinus glauca</name>
    <dbReference type="NCBI Taxonomy" id="3330"/>
    <lineage>
        <taxon>Eukaryota</taxon>
        <taxon>Viridiplantae</taxon>
        <taxon>Streptophyta</taxon>
        <taxon>Embryophyta</taxon>
        <taxon>Tracheophyta</taxon>
        <taxon>Spermatophyta</taxon>
        <taxon>Pinopsida</taxon>
        <taxon>Pinidae</taxon>
        <taxon>Conifers I</taxon>
        <taxon>Pinales</taxon>
        <taxon>Pinaceae</taxon>
        <taxon>Picea</taxon>
    </lineage>
</organism>
<evidence type="ECO:0000313" key="1">
    <source>
        <dbReference type="EMBL" id="KUM50182.1"/>
    </source>
</evidence>
<dbReference type="AlphaFoldDB" id="A0A124GNX5"/>
<sequence length="55" mass="6293">MPFFHLSVMARMISLFKRSIYLLFGEASSHPVIYGSATQFLDLPLVWSLMRILGC</sequence>
<geneLocation type="mitochondrion" evidence="1"/>
<accession>A0A124GNX5</accession>
<reference evidence="1" key="1">
    <citation type="journal article" date="2015" name="Genome Biol. Evol.">
        <title>Organellar Genomes of White Spruce (Picea glauca): Assembly and Annotation.</title>
        <authorList>
            <person name="Jackman S.D."/>
            <person name="Warren R.L."/>
            <person name="Gibb E.A."/>
            <person name="Vandervalk B.P."/>
            <person name="Mohamadi H."/>
            <person name="Chu J."/>
            <person name="Raymond A."/>
            <person name="Pleasance S."/>
            <person name="Coope R."/>
            <person name="Wildung M.R."/>
            <person name="Ritland C.E."/>
            <person name="Bousquet J."/>
            <person name="Jones S.J."/>
            <person name="Bohlmann J."/>
            <person name="Birol I."/>
        </authorList>
    </citation>
    <scope>NUCLEOTIDE SEQUENCE [LARGE SCALE GENOMIC DNA]</scope>
    <source>
        <tissue evidence="1">Flushing bud</tissue>
    </source>
</reference>
<keyword evidence="1" id="KW-0496">Mitochondrion</keyword>
<name>A0A124GNX5_PICGL</name>
<comment type="caution">
    <text evidence="1">The sequence shown here is derived from an EMBL/GenBank/DDBJ whole genome shotgun (WGS) entry which is preliminary data.</text>
</comment>
<proteinExistence type="predicted"/>
<dbReference type="EMBL" id="LKAM01000001">
    <property type="protein sequence ID" value="KUM50182.1"/>
    <property type="molecule type" value="Genomic_DNA"/>
</dbReference>
<gene>
    <name evidence="1" type="ORF">ABT39_MTgene25</name>
</gene>